<dbReference type="GO" id="GO:0001653">
    <property type="term" value="F:peptide receptor activity"/>
    <property type="evidence" value="ECO:0007669"/>
    <property type="project" value="TreeGrafter"/>
</dbReference>
<dbReference type="PROSITE" id="PS00452">
    <property type="entry name" value="GUANYLATE_CYCLASE_1"/>
    <property type="match status" value="1"/>
</dbReference>
<evidence type="ECO:0000256" key="1">
    <source>
        <dbReference type="ARBA" id="ARBA00004370"/>
    </source>
</evidence>
<feature type="compositionally biased region" description="Pro residues" evidence="8">
    <location>
        <begin position="505"/>
        <end position="529"/>
    </location>
</feature>
<feature type="region of interest" description="Disordered" evidence="8">
    <location>
        <begin position="498"/>
        <end position="545"/>
    </location>
</feature>
<gene>
    <name evidence="10" type="ORF">HYH03_002788</name>
</gene>
<organism evidence="10 11">
    <name type="scientific">Edaphochlamys debaryana</name>
    <dbReference type="NCBI Taxonomy" id="47281"/>
    <lineage>
        <taxon>Eukaryota</taxon>
        <taxon>Viridiplantae</taxon>
        <taxon>Chlorophyta</taxon>
        <taxon>core chlorophytes</taxon>
        <taxon>Chlorophyceae</taxon>
        <taxon>CS clade</taxon>
        <taxon>Chlamydomonadales</taxon>
        <taxon>Chlamydomonadales incertae sedis</taxon>
        <taxon>Edaphochlamys</taxon>
    </lineage>
</organism>
<name>A0A835YCS2_9CHLO</name>
<dbReference type="GO" id="GO:0000166">
    <property type="term" value="F:nucleotide binding"/>
    <property type="evidence" value="ECO:0007669"/>
    <property type="project" value="UniProtKB-KW"/>
</dbReference>
<dbReference type="PANTHER" id="PTHR11920">
    <property type="entry name" value="GUANYLYL CYCLASE"/>
    <property type="match status" value="1"/>
</dbReference>
<feature type="region of interest" description="Disordered" evidence="8">
    <location>
        <begin position="338"/>
        <end position="375"/>
    </location>
</feature>
<feature type="region of interest" description="Disordered" evidence="8">
    <location>
        <begin position="187"/>
        <end position="225"/>
    </location>
</feature>
<feature type="region of interest" description="Disordered" evidence="8">
    <location>
        <begin position="867"/>
        <end position="914"/>
    </location>
</feature>
<evidence type="ECO:0000256" key="4">
    <source>
        <dbReference type="ARBA" id="ARBA00022989"/>
    </source>
</evidence>
<feature type="compositionally biased region" description="Gly residues" evidence="8">
    <location>
        <begin position="1425"/>
        <end position="1440"/>
    </location>
</feature>
<dbReference type="GO" id="GO:0005886">
    <property type="term" value="C:plasma membrane"/>
    <property type="evidence" value="ECO:0007669"/>
    <property type="project" value="TreeGrafter"/>
</dbReference>
<evidence type="ECO:0000313" key="11">
    <source>
        <dbReference type="Proteomes" id="UP000612055"/>
    </source>
</evidence>
<feature type="domain" description="Guanylate cyclase" evidence="9">
    <location>
        <begin position="1468"/>
        <end position="1610"/>
    </location>
</feature>
<evidence type="ECO:0000256" key="2">
    <source>
        <dbReference type="ARBA" id="ARBA00022692"/>
    </source>
</evidence>
<dbReference type="GO" id="GO:0007168">
    <property type="term" value="P:receptor guanylyl cyclase signaling pathway"/>
    <property type="evidence" value="ECO:0007669"/>
    <property type="project" value="TreeGrafter"/>
</dbReference>
<dbReference type="InterPro" id="IPR018297">
    <property type="entry name" value="A/G_cyclase_CS"/>
</dbReference>
<keyword evidence="3" id="KW-0547">Nucleotide-binding</keyword>
<dbReference type="InterPro" id="IPR001054">
    <property type="entry name" value="A/G_cyclase"/>
</dbReference>
<feature type="compositionally biased region" description="Pro residues" evidence="8">
    <location>
        <begin position="949"/>
        <end position="963"/>
    </location>
</feature>
<comment type="similarity">
    <text evidence="7">Belongs to the adenylyl cyclase class-4/guanylyl cyclase family.</text>
</comment>
<dbReference type="GO" id="GO:0004016">
    <property type="term" value="F:adenylate cyclase activity"/>
    <property type="evidence" value="ECO:0007669"/>
    <property type="project" value="TreeGrafter"/>
</dbReference>
<feature type="region of interest" description="Disordered" evidence="8">
    <location>
        <begin position="800"/>
        <end position="822"/>
    </location>
</feature>
<feature type="compositionally biased region" description="Basic residues" evidence="8">
    <location>
        <begin position="806"/>
        <end position="816"/>
    </location>
</feature>
<evidence type="ECO:0000256" key="5">
    <source>
        <dbReference type="ARBA" id="ARBA00023136"/>
    </source>
</evidence>
<feature type="region of interest" description="Disordered" evidence="8">
    <location>
        <begin position="1233"/>
        <end position="1313"/>
    </location>
</feature>
<keyword evidence="6 7" id="KW-0456">Lyase</keyword>
<dbReference type="Pfam" id="PF00211">
    <property type="entry name" value="Guanylate_cyc"/>
    <property type="match status" value="1"/>
</dbReference>
<dbReference type="InterPro" id="IPR050401">
    <property type="entry name" value="Cyclic_nucleotide_synthase"/>
</dbReference>
<evidence type="ECO:0000313" key="10">
    <source>
        <dbReference type="EMBL" id="KAG2499207.1"/>
    </source>
</evidence>
<dbReference type="Gene3D" id="3.30.70.1230">
    <property type="entry name" value="Nucleotide cyclase"/>
    <property type="match status" value="1"/>
</dbReference>
<dbReference type="GO" id="GO:0004383">
    <property type="term" value="F:guanylate cyclase activity"/>
    <property type="evidence" value="ECO:0007669"/>
    <property type="project" value="TreeGrafter"/>
</dbReference>
<dbReference type="PANTHER" id="PTHR11920:SF335">
    <property type="entry name" value="GUANYLATE CYCLASE"/>
    <property type="match status" value="1"/>
</dbReference>
<dbReference type="InterPro" id="IPR029787">
    <property type="entry name" value="Nucleotide_cyclase"/>
</dbReference>
<dbReference type="SMART" id="SM00044">
    <property type="entry name" value="CYCc"/>
    <property type="match status" value="1"/>
</dbReference>
<evidence type="ECO:0000259" key="9">
    <source>
        <dbReference type="PROSITE" id="PS50125"/>
    </source>
</evidence>
<keyword evidence="11" id="KW-1185">Reference proteome</keyword>
<dbReference type="PROSITE" id="PS50125">
    <property type="entry name" value="GUANYLATE_CYCLASE_2"/>
    <property type="match status" value="1"/>
</dbReference>
<evidence type="ECO:0000256" key="8">
    <source>
        <dbReference type="SAM" id="MobiDB-lite"/>
    </source>
</evidence>
<dbReference type="EMBL" id="JAEHOE010000007">
    <property type="protein sequence ID" value="KAG2499207.1"/>
    <property type="molecule type" value="Genomic_DNA"/>
</dbReference>
<comment type="subcellular location">
    <subcellularLocation>
        <location evidence="1">Membrane</location>
    </subcellularLocation>
</comment>
<accession>A0A835YCS2</accession>
<feature type="region of interest" description="Disordered" evidence="8">
    <location>
        <begin position="1425"/>
        <end position="1449"/>
    </location>
</feature>
<evidence type="ECO:0000256" key="3">
    <source>
        <dbReference type="ARBA" id="ARBA00022741"/>
    </source>
</evidence>
<dbReference type="Proteomes" id="UP000612055">
    <property type="component" value="Unassembled WGS sequence"/>
</dbReference>
<keyword evidence="5" id="KW-0472">Membrane</keyword>
<feature type="compositionally biased region" description="Gly residues" evidence="8">
    <location>
        <begin position="1233"/>
        <end position="1250"/>
    </location>
</feature>
<keyword evidence="2" id="KW-0812">Transmembrane</keyword>
<feature type="compositionally biased region" description="Low complexity" evidence="8">
    <location>
        <begin position="1280"/>
        <end position="1303"/>
    </location>
</feature>
<feature type="compositionally biased region" description="Low complexity" evidence="8">
    <location>
        <begin position="964"/>
        <end position="980"/>
    </location>
</feature>
<sequence length="1659" mass="166449">MWARSRRGEGSLSARYGDDARPTLVVTHQPEQYDKLAQATDGARGESWQHCLGVRWQNAAADQLIGNAGAAWCLARLIGPVLFARLVQAIATGTLATLAAASVVLDITPLPGQTSRKSLARRFLSTGCFRPARLNPDIGGQAALLQVQLLPSDQQWQHCPLERLLLPPSAEPNGACPTAATSLHADARHGPAGGSHGCGHGIDNAVPASPPNPAASPGLGSNLDPRTATAGPAALLLTAFAWGGLPTCVTLFTAQGCVAVQNAASVTYFGPRTPPAAAELGPPRVHTSAAAAPAGADAEAQTAAAATAPFPFPFPFPLDAFRSTVNYLHLLPSACDSHAPSGPPDPTAQRGHGHGPVSWPGPESEPPPRGGVGARAAGREGLEAAAGALETVDLEVACGLRDDGPSVGAAKADFRGIPSVLSLLFCLEPERLGQMLAATQLRGPVPSAEAWEGIVRVPASLNPRVPPTSNPSATASGANGLPTTMAAVAADLTGVGAGKADAPPYRQPPVGPPRPSGPIAPTALPPRPQQPTAHDVEAVSGSGFGSSPLVTAHVMQAHGPTWQHPPPLPPPPPALGFQRLLPHASGADARGAGADAAALIHADGSAGGSAAGARSPAGAGAGACCQHTAAGSGGGDGDSRWTAVAAAAAAAPRPSTCGRHGPGRKHGQGQDGLEGPSRGHASFSAARPPALGLLAYARASGDDCAPASILMRAGSAAGAGAGSRAASRTPPNERTAASGEPQLVAAAAPAGAAAASPWPVAGQSGGAALLFGSASAGDARPARPTAAAVAAAAHLAATRSVSPPRVRSRQVRRHSSLRFTSTDPMATSSWTVVFPSSSQTDASSFQAQAPLAAVLTDASSVHPLASVAPSPTHVTKPLTDPWAAATAGPVPAASQISSGQSGASAQTDKSSAADTDKLTPLMEAGGWRAPPLSRRGLLARSFDAVRPALSPPPPPPHGQPLPSPGLASPLGPGRPLSLASQAHTALHHRHLMRGEAQAQAQAEPPFSRRSSAEVHTRCQQLASPGGRTRDGCLSAPRHSGHPGSAHPPHRPHTVHASPLTGPHAFEPPLASPPPTPMSPDSAAAAAGAILSGSHQPLGSALTAAYASHGSSPRLLLFASSLSNARLPRAPSGSQHGRRSVDVVNASLGAYGKYGSAYGSRPSCAATPAAEALAGVAGVAGLSVGDSVTSHGAAPPALEVVSVFATAGGSLTSCKTLESGAGLRLGFDSLGGGGSTSTGDGGTTAHGGGQGPATSCTTADTCAPSEDARCRQAAPAPELHQAPASAAVAAGEQQGAPAGAAVPGAGPPLPAQSPEEAGWAWHEVRATALVDPGSGARFLVVMQKDVTAKVEAERHIAQVSETEHRLLEQVFPRHVLTYMTEEGIMQQAPPPPPCASPPAGPLTPVLAGEGSSGAAACLGGGSGGSTGGGGGGGGGSTGGGVRPQSMPASPWRPYVRDCTRLATWHPMVTVLFADIEGFTPMCRELPAAVVMRFLNDLFVRFDSLLDAYGVYKVETIGDCYVVAGGLIAEDADGMAAVQEGGPWDPRQADQVFTFGQAMLRAATAVTLPTTGEPVRIRVGIHSGAVVSGVVGTRMPRFCLFGDTINTASRMESTSRAGCIHASSDTFGLLSGDKQQPGWAATGGIEVKGKGLMDTFLWSVE</sequence>
<protein>
    <recommendedName>
        <fullName evidence="9">Guanylate cyclase domain-containing protein</fullName>
    </recommendedName>
</protein>
<keyword evidence="4" id="KW-1133">Transmembrane helix</keyword>
<proteinExistence type="inferred from homology"/>
<evidence type="ECO:0000256" key="6">
    <source>
        <dbReference type="ARBA" id="ARBA00023239"/>
    </source>
</evidence>
<feature type="region of interest" description="Disordered" evidence="8">
    <location>
        <begin position="648"/>
        <end position="684"/>
    </location>
</feature>
<dbReference type="SUPFAM" id="SSF55073">
    <property type="entry name" value="Nucleotide cyclase"/>
    <property type="match status" value="1"/>
</dbReference>
<comment type="caution">
    <text evidence="10">The sequence shown here is derived from an EMBL/GenBank/DDBJ whole genome shotgun (WGS) entry which is preliminary data.</text>
</comment>
<feature type="region of interest" description="Disordered" evidence="8">
    <location>
        <begin position="945"/>
        <end position="1084"/>
    </location>
</feature>
<dbReference type="GO" id="GO:0035556">
    <property type="term" value="P:intracellular signal transduction"/>
    <property type="evidence" value="ECO:0007669"/>
    <property type="project" value="InterPro"/>
</dbReference>
<evidence type="ECO:0000256" key="7">
    <source>
        <dbReference type="RuleBase" id="RU000405"/>
    </source>
</evidence>
<feature type="compositionally biased region" description="Low complexity" evidence="8">
    <location>
        <begin position="881"/>
        <end position="906"/>
    </location>
</feature>
<reference evidence="10" key="1">
    <citation type="journal article" date="2020" name="bioRxiv">
        <title>Comparative genomics of Chlamydomonas.</title>
        <authorList>
            <person name="Craig R.J."/>
            <person name="Hasan A.R."/>
            <person name="Ness R.W."/>
            <person name="Keightley P.D."/>
        </authorList>
    </citation>
    <scope>NUCLEOTIDE SEQUENCE</scope>
    <source>
        <strain evidence="10">CCAP 11/70</strain>
    </source>
</reference>
<dbReference type="OrthoDB" id="548029at2759"/>
<feature type="compositionally biased region" description="Gly residues" evidence="8">
    <location>
        <begin position="191"/>
        <end position="200"/>
    </location>
</feature>
<dbReference type="CDD" id="cd07302">
    <property type="entry name" value="CHD"/>
    <property type="match status" value="1"/>
</dbReference>